<feature type="compositionally biased region" description="Basic and acidic residues" evidence="1">
    <location>
        <begin position="136"/>
        <end position="145"/>
    </location>
</feature>
<dbReference type="EMBL" id="LR862143">
    <property type="protein sequence ID" value="CAD1823548.1"/>
    <property type="molecule type" value="Genomic_DNA"/>
</dbReference>
<sequence>MPALPGHASSSSSRPFFFFFFFFAASSIQTLLTLTHFPNDPLHSILYPVPPRLPGSFSSTNSDRSSKFVPKVADSKDTSSETSSVSTALSTQSKDTSSETSSVSTALSTQVTSPALPVLQEPGGRRRAGVGASGSGRERRGGERRRLGKGAGAGGRGCGRGRKPVQIESGILSGTAGPSVIGTKGGGRGRVRGRGRGRGREWPFASFYAIPGTDNSPKEVHV</sequence>
<organism evidence="3">
    <name type="scientific">Ananas comosus var. bracteatus</name>
    <name type="common">red pineapple</name>
    <dbReference type="NCBI Taxonomy" id="296719"/>
    <lineage>
        <taxon>Eukaryota</taxon>
        <taxon>Viridiplantae</taxon>
        <taxon>Streptophyta</taxon>
        <taxon>Embryophyta</taxon>
        <taxon>Tracheophyta</taxon>
        <taxon>Spermatophyta</taxon>
        <taxon>Magnoliopsida</taxon>
        <taxon>Liliopsida</taxon>
        <taxon>Poales</taxon>
        <taxon>Bromeliaceae</taxon>
        <taxon>Bromelioideae</taxon>
        <taxon>Ananas</taxon>
    </lineage>
</organism>
<evidence type="ECO:0000256" key="2">
    <source>
        <dbReference type="SAM" id="Phobius"/>
    </source>
</evidence>
<feature type="transmembrane region" description="Helical" evidence="2">
    <location>
        <begin position="16"/>
        <end position="37"/>
    </location>
</feature>
<gene>
    <name evidence="3" type="ORF">CB5_LOCUS6759</name>
</gene>
<name>A0A6V7NYI2_ANACO</name>
<proteinExistence type="predicted"/>
<protein>
    <submittedName>
        <fullName evidence="3">Uncharacterized protein</fullName>
    </submittedName>
</protein>
<keyword evidence="2" id="KW-0812">Transmembrane</keyword>
<accession>A0A6V7NYI2</accession>
<evidence type="ECO:0000256" key="1">
    <source>
        <dbReference type="SAM" id="MobiDB-lite"/>
    </source>
</evidence>
<reference evidence="3" key="1">
    <citation type="submission" date="2020-07" db="EMBL/GenBank/DDBJ databases">
        <authorList>
            <person name="Lin J."/>
        </authorList>
    </citation>
    <scope>NUCLEOTIDE SEQUENCE</scope>
</reference>
<keyword evidence="2" id="KW-0472">Membrane</keyword>
<feature type="compositionally biased region" description="Low complexity" evidence="1">
    <location>
        <begin position="80"/>
        <end position="109"/>
    </location>
</feature>
<dbReference type="AlphaFoldDB" id="A0A6V7NYI2"/>
<feature type="compositionally biased region" description="Basic residues" evidence="1">
    <location>
        <begin position="187"/>
        <end position="197"/>
    </location>
</feature>
<feature type="region of interest" description="Disordered" evidence="1">
    <location>
        <begin position="57"/>
        <end position="199"/>
    </location>
</feature>
<evidence type="ECO:0000313" key="3">
    <source>
        <dbReference type="EMBL" id="CAD1823548.1"/>
    </source>
</evidence>
<keyword evidence="2" id="KW-1133">Transmembrane helix</keyword>
<feature type="compositionally biased region" description="Gly residues" evidence="1">
    <location>
        <begin position="149"/>
        <end position="158"/>
    </location>
</feature>